<organism evidence="1">
    <name type="scientific">Arundo donax</name>
    <name type="common">Giant reed</name>
    <name type="synonym">Donax arundinaceus</name>
    <dbReference type="NCBI Taxonomy" id="35708"/>
    <lineage>
        <taxon>Eukaryota</taxon>
        <taxon>Viridiplantae</taxon>
        <taxon>Streptophyta</taxon>
        <taxon>Embryophyta</taxon>
        <taxon>Tracheophyta</taxon>
        <taxon>Spermatophyta</taxon>
        <taxon>Magnoliopsida</taxon>
        <taxon>Liliopsida</taxon>
        <taxon>Poales</taxon>
        <taxon>Poaceae</taxon>
        <taxon>PACMAD clade</taxon>
        <taxon>Arundinoideae</taxon>
        <taxon>Arundineae</taxon>
        <taxon>Arundo</taxon>
    </lineage>
</organism>
<protein>
    <submittedName>
        <fullName evidence="1">Uncharacterized protein</fullName>
    </submittedName>
</protein>
<sequence>MSVAAASVAGRCKRWR</sequence>
<dbReference type="AlphaFoldDB" id="A0A0A9B0K0"/>
<reference evidence="1" key="2">
    <citation type="journal article" date="2015" name="Data Brief">
        <title>Shoot transcriptome of the giant reed, Arundo donax.</title>
        <authorList>
            <person name="Barrero R.A."/>
            <person name="Guerrero F.D."/>
            <person name="Moolhuijzen P."/>
            <person name="Goolsby J.A."/>
            <person name="Tidwell J."/>
            <person name="Bellgard S.E."/>
            <person name="Bellgard M.I."/>
        </authorList>
    </citation>
    <scope>NUCLEOTIDE SEQUENCE</scope>
    <source>
        <tissue evidence="1">Shoot tissue taken approximately 20 cm above the soil surface</tissue>
    </source>
</reference>
<proteinExistence type="predicted"/>
<name>A0A0A9B0K0_ARUDO</name>
<evidence type="ECO:0000313" key="1">
    <source>
        <dbReference type="EMBL" id="JAD56906.1"/>
    </source>
</evidence>
<dbReference type="EMBL" id="GBRH01240989">
    <property type="protein sequence ID" value="JAD56906.1"/>
    <property type="molecule type" value="Transcribed_RNA"/>
</dbReference>
<accession>A0A0A9B0K0</accession>
<reference evidence="1" key="1">
    <citation type="submission" date="2014-09" db="EMBL/GenBank/DDBJ databases">
        <authorList>
            <person name="Magalhaes I.L.F."/>
            <person name="Oliveira U."/>
            <person name="Santos F.R."/>
            <person name="Vidigal T.H.D.A."/>
            <person name="Brescovit A.D."/>
            <person name="Santos A.J."/>
        </authorList>
    </citation>
    <scope>NUCLEOTIDE SEQUENCE</scope>
    <source>
        <tissue evidence="1">Shoot tissue taken approximately 20 cm above the soil surface</tissue>
    </source>
</reference>